<comment type="subcellular location">
    <subcellularLocation>
        <location evidence="1">Cell membrane</location>
        <topology evidence="1">Multi-pass membrane protein</topology>
    </subcellularLocation>
</comment>
<feature type="transmembrane region" description="Helical" evidence="6">
    <location>
        <begin position="138"/>
        <end position="157"/>
    </location>
</feature>
<keyword evidence="4 6" id="KW-1133">Transmembrane helix</keyword>
<feature type="transmembrane region" description="Helical" evidence="6">
    <location>
        <begin position="229"/>
        <end position="249"/>
    </location>
</feature>
<dbReference type="RefSeq" id="WP_184132260.1">
    <property type="nucleotide sequence ID" value="NZ_JACHFL010000005.1"/>
</dbReference>
<evidence type="ECO:0000256" key="1">
    <source>
        <dbReference type="ARBA" id="ARBA00004651"/>
    </source>
</evidence>
<keyword evidence="2" id="KW-1003">Cell membrane</keyword>
<dbReference type="InterPro" id="IPR001851">
    <property type="entry name" value="ABC_transp_permease"/>
</dbReference>
<dbReference type="Pfam" id="PF02653">
    <property type="entry name" value="BPD_transp_2"/>
    <property type="match status" value="1"/>
</dbReference>
<evidence type="ECO:0000313" key="7">
    <source>
        <dbReference type="EMBL" id="MBB5363419.1"/>
    </source>
</evidence>
<evidence type="ECO:0000256" key="6">
    <source>
        <dbReference type="SAM" id="Phobius"/>
    </source>
</evidence>
<feature type="transmembrane region" description="Helical" evidence="6">
    <location>
        <begin position="24"/>
        <end position="42"/>
    </location>
</feature>
<sequence length="330" mass="34162">MSGPETLTPPVMARSRRPRRQSSALLGPLLALAALFLFNALFTPNFLSAQTLNVNLTQVATIVIVAVGMTLVMATGGIDLSVGALMAISGALAPMLFLHPPLGSPGLGLTLAFVLPVLAAGAFGLFNGMLVTRFNLQPFIATLVLFIAGRGIAQVVTNGQLQTFSEPAFQYIGLGRPLGIPFQVILMVLVVALFAWIMRRTVFGRQVLAVGGNEAAARLAGVPVGRVKLAVYGLSGLLAGVAGLIVIAINASSDANQVGLNMELDAIAAAAVGGTALTGGRATIVGTLLGALIIQLIRYTLLARGVPEAVALVVKAVIILVAVYIQRQRR</sequence>
<evidence type="ECO:0000313" key="8">
    <source>
        <dbReference type="Proteomes" id="UP000552709"/>
    </source>
</evidence>
<organism evidence="7 8">
    <name type="scientific">Deinococcus humi</name>
    <dbReference type="NCBI Taxonomy" id="662880"/>
    <lineage>
        <taxon>Bacteria</taxon>
        <taxon>Thermotogati</taxon>
        <taxon>Deinococcota</taxon>
        <taxon>Deinococci</taxon>
        <taxon>Deinococcales</taxon>
        <taxon>Deinococcaceae</taxon>
        <taxon>Deinococcus</taxon>
    </lineage>
</organism>
<protein>
    <submittedName>
        <fullName evidence="7">Simple sugar transport system permease protein/ribose transport system permease protein</fullName>
    </submittedName>
</protein>
<dbReference type="Proteomes" id="UP000552709">
    <property type="component" value="Unassembled WGS sequence"/>
</dbReference>
<feature type="transmembrane region" description="Helical" evidence="6">
    <location>
        <begin position="54"/>
        <end position="73"/>
    </location>
</feature>
<keyword evidence="7" id="KW-0762">Sugar transport</keyword>
<dbReference type="AlphaFoldDB" id="A0A7W8NDN8"/>
<feature type="transmembrane region" description="Helical" evidence="6">
    <location>
        <begin position="106"/>
        <end position="126"/>
    </location>
</feature>
<proteinExistence type="predicted"/>
<dbReference type="EMBL" id="JACHFL010000005">
    <property type="protein sequence ID" value="MBB5363419.1"/>
    <property type="molecule type" value="Genomic_DNA"/>
</dbReference>
<name>A0A7W8NDN8_9DEIO</name>
<gene>
    <name evidence="7" type="ORF">HNQ08_002517</name>
</gene>
<evidence type="ECO:0000256" key="3">
    <source>
        <dbReference type="ARBA" id="ARBA00022692"/>
    </source>
</evidence>
<dbReference type="PANTHER" id="PTHR32196:SF19">
    <property type="entry name" value="GALACTOFURANOSE TRANSPORTER PERMEASE PROTEIN YTFT"/>
    <property type="match status" value="1"/>
</dbReference>
<dbReference type="CDD" id="cd06579">
    <property type="entry name" value="TM_PBP1_transp_AraH_like"/>
    <property type="match status" value="1"/>
</dbReference>
<evidence type="ECO:0000256" key="2">
    <source>
        <dbReference type="ARBA" id="ARBA00022475"/>
    </source>
</evidence>
<feature type="transmembrane region" description="Helical" evidence="6">
    <location>
        <begin position="306"/>
        <end position="325"/>
    </location>
</feature>
<dbReference type="GO" id="GO:0022857">
    <property type="term" value="F:transmembrane transporter activity"/>
    <property type="evidence" value="ECO:0007669"/>
    <property type="project" value="InterPro"/>
</dbReference>
<keyword evidence="3 6" id="KW-0812">Transmembrane</keyword>
<evidence type="ECO:0000256" key="4">
    <source>
        <dbReference type="ARBA" id="ARBA00022989"/>
    </source>
</evidence>
<reference evidence="7 8" key="1">
    <citation type="submission" date="2020-08" db="EMBL/GenBank/DDBJ databases">
        <title>Genomic Encyclopedia of Type Strains, Phase IV (KMG-IV): sequencing the most valuable type-strain genomes for metagenomic binning, comparative biology and taxonomic classification.</title>
        <authorList>
            <person name="Goeker M."/>
        </authorList>
    </citation>
    <scope>NUCLEOTIDE SEQUENCE [LARGE SCALE GENOMIC DNA]</scope>
    <source>
        <strain evidence="7 8">DSM 27939</strain>
    </source>
</reference>
<accession>A0A7W8NDN8</accession>
<dbReference type="PANTHER" id="PTHR32196">
    <property type="entry name" value="ABC TRANSPORTER PERMEASE PROTEIN YPHD-RELATED-RELATED"/>
    <property type="match status" value="1"/>
</dbReference>
<feature type="transmembrane region" description="Helical" evidence="6">
    <location>
        <begin position="177"/>
        <end position="198"/>
    </location>
</feature>
<feature type="transmembrane region" description="Helical" evidence="6">
    <location>
        <begin position="269"/>
        <end position="294"/>
    </location>
</feature>
<evidence type="ECO:0000256" key="5">
    <source>
        <dbReference type="ARBA" id="ARBA00023136"/>
    </source>
</evidence>
<comment type="caution">
    <text evidence="7">The sequence shown here is derived from an EMBL/GenBank/DDBJ whole genome shotgun (WGS) entry which is preliminary data.</text>
</comment>
<feature type="transmembrane region" description="Helical" evidence="6">
    <location>
        <begin position="80"/>
        <end position="100"/>
    </location>
</feature>
<keyword evidence="7" id="KW-0813">Transport</keyword>
<keyword evidence="5 6" id="KW-0472">Membrane</keyword>
<keyword evidence="8" id="KW-1185">Reference proteome</keyword>
<dbReference type="GO" id="GO:0005886">
    <property type="term" value="C:plasma membrane"/>
    <property type="evidence" value="ECO:0007669"/>
    <property type="project" value="UniProtKB-SubCell"/>
</dbReference>